<reference evidence="1" key="1">
    <citation type="submission" date="2021-05" db="EMBL/GenBank/DDBJ databases">
        <title>Draft genomes of bacteria isolated from model marine particles.</title>
        <authorList>
            <person name="Datta M.S."/>
            <person name="Schwartzman J.A."/>
            <person name="Enke T.N."/>
            <person name="Saavedra J."/>
            <person name="Cermak N."/>
            <person name="Cordero O.X."/>
        </authorList>
    </citation>
    <scope>NUCLEOTIDE SEQUENCE</scope>
    <source>
        <strain evidence="1">I2M19</strain>
    </source>
</reference>
<dbReference type="EMBL" id="JAHKPD010000007">
    <property type="protein sequence ID" value="MBU2949577.1"/>
    <property type="molecule type" value="Genomic_DNA"/>
</dbReference>
<dbReference type="Proteomes" id="UP001647509">
    <property type="component" value="Unassembled WGS sequence"/>
</dbReference>
<accession>A0ACC5U5I0</accession>
<gene>
    <name evidence="1" type="ORF">KO493_02570</name>
</gene>
<comment type="caution">
    <text evidence="1">The sequence shown here is derived from an EMBL/GenBank/DDBJ whole genome shotgun (WGS) entry which is preliminary data.</text>
</comment>
<keyword evidence="2" id="KW-1185">Reference proteome</keyword>
<evidence type="ECO:0000313" key="2">
    <source>
        <dbReference type="Proteomes" id="UP001647509"/>
    </source>
</evidence>
<name>A0ACC5U5I0_9FLAO</name>
<evidence type="ECO:0000313" key="1">
    <source>
        <dbReference type="EMBL" id="MBU2949577.1"/>
    </source>
</evidence>
<organism evidence="1 2">
    <name type="scientific">Pseudotamlana agarivorans</name>
    <dbReference type="NCBI Taxonomy" id="481183"/>
    <lineage>
        <taxon>Bacteria</taxon>
        <taxon>Pseudomonadati</taxon>
        <taxon>Bacteroidota</taxon>
        <taxon>Flavobacteriia</taxon>
        <taxon>Flavobacteriales</taxon>
        <taxon>Flavobacteriaceae</taxon>
        <taxon>Pseudotamlana</taxon>
    </lineage>
</organism>
<sequence length="99" mass="12271">MKQKKPFFDWVSSMFPDEEPMTKTEENSIYLIREMDTNKKVLNWIKKNFDTIFSNELNNWYMDESKWPQKRTFKMFSEWFDIEVTSMLLDLEEYEVTKE</sequence>
<proteinExistence type="predicted"/>
<protein>
    <submittedName>
        <fullName evidence="1">Uncharacterized protein</fullName>
    </submittedName>
</protein>